<dbReference type="Gene3D" id="3.40.50.2000">
    <property type="entry name" value="Glycogen Phosphorylase B"/>
    <property type="match status" value="2"/>
</dbReference>
<evidence type="ECO:0000313" key="3">
    <source>
        <dbReference type="Proteomes" id="UP000005306"/>
    </source>
</evidence>
<reference evidence="2 3" key="1">
    <citation type="submission" date="2006-04" db="EMBL/GenBank/DDBJ databases">
        <authorList>
            <person name="Giovannoni S.J."/>
            <person name="Cho J.-C."/>
            <person name="Ferriera S."/>
            <person name="Johnson J."/>
            <person name="Kravitz S."/>
            <person name="Halpern A."/>
            <person name="Remington K."/>
            <person name="Beeson K."/>
            <person name="Tran B."/>
            <person name="Rogers Y.-H."/>
            <person name="Friedman R."/>
            <person name="Venter J.C."/>
        </authorList>
    </citation>
    <scope>NUCLEOTIDE SEQUENCE [LARGE SCALE GENOMIC DNA]</scope>
    <source>
        <strain evidence="2 3">HTCC1002</strain>
    </source>
</reference>
<gene>
    <name evidence="2" type="ORF">PU1002_03551</name>
</gene>
<proteinExistence type="predicted"/>
<evidence type="ECO:0000259" key="1">
    <source>
        <dbReference type="Pfam" id="PF00534"/>
    </source>
</evidence>
<sequence length="377" mass="44534">MIKILYFLDHPIQYQNPFLDRISLSSKINLNVIYLSDFSLKPYFDEGLNKTIKFDDIENFSHKHQFIFKDKNKSKIKFLIRLTKILFKEKPKYFWVHGYSNFYSMSSIIIARLLSIKVLLRGESSNFFKNNLKSKISIFLFFKIIDPLITNYLAIGKKNKEFYLNNTKKNILKLPYIVGNLSKKKIIKKEDLMNLRKKIQIKQNSFIIFYNAKIIDRKNPELLIKSFLKIEKACKIPVTLIIAGDGNIKDRLINRYKNFRNIKFVGFINQNLLCQFYALSDLFVLPSKYDAWGLVVNEAMSFSKPVITSRNVISSYDLVKQNVNGVAFNNKFHLEQSIINIINNKDIRYRYSKNSKIIIKNWSIETANKYFHKIFVK</sequence>
<dbReference type="SUPFAM" id="SSF53756">
    <property type="entry name" value="UDP-Glycosyltransferase/glycogen phosphorylase"/>
    <property type="match status" value="1"/>
</dbReference>
<protein>
    <submittedName>
        <fullName evidence="2">Glycosyl transferase</fullName>
    </submittedName>
</protein>
<dbReference type="Proteomes" id="UP000005306">
    <property type="component" value="Unassembled WGS sequence"/>
</dbReference>
<dbReference type="EMBL" id="AAPV01000001">
    <property type="protein sequence ID" value="EAS84761.1"/>
    <property type="molecule type" value="Genomic_DNA"/>
</dbReference>
<name>Q1V1W7_PELU1</name>
<dbReference type="HOGENOM" id="CLU_009583_5_2_5"/>
<dbReference type="RefSeq" id="WP_006997348.1">
    <property type="nucleotide sequence ID" value="NZ_CH724130.1"/>
</dbReference>
<dbReference type="AlphaFoldDB" id="Q1V1W7"/>
<dbReference type="CDD" id="cd03801">
    <property type="entry name" value="GT4_PimA-like"/>
    <property type="match status" value="1"/>
</dbReference>
<feature type="domain" description="Glycosyl transferase family 1" evidence="1">
    <location>
        <begin position="195"/>
        <end position="356"/>
    </location>
</feature>
<dbReference type="PANTHER" id="PTHR12526">
    <property type="entry name" value="GLYCOSYLTRANSFERASE"/>
    <property type="match status" value="1"/>
</dbReference>
<accession>Q1V1W7</accession>
<keyword evidence="2" id="KW-0808">Transferase</keyword>
<dbReference type="GeneID" id="66295060"/>
<organism evidence="2 3">
    <name type="scientific">Pelagibacter ubique (strain HTCC1002)</name>
    <dbReference type="NCBI Taxonomy" id="314261"/>
    <lineage>
        <taxon>Bacteria</taxon>
        <taxon>Pseudomonadati</taxon>
        <taxon>Pseudomonadota</taxon>
        <taxon>Alphaproteobacteria</taxon>
        <taxon>Candidatus Pelagibacterales</taxon>
        <taxon>Candidatus Pelagibacteraceae</taxon>
        <taxon>Candidatus Pelagibacter</taxon>
    </lineage>
</organism>
<comment type="caution">
    <text evidence="2">The sequence shown here is derived from an EMBL/GenBank/DDBJ whole genome shotgun (WGS) entry which is preliminary data.</text>
</comment>
<evidence type="ECO:0000313" key="2">
    <source>
        <dbReference type="EMBL" id="EAS84761.1"/>
    </source>
</evidence>
<dbReference type="Pfam" id="PF00534">
    <property type="entry name" value="Glycos_transf_1"/>
    <property type="match status" value="1"/>
</dbReference>
<dbReference type="InterPro" id="IPR001296">
    <property type="entry name" value="Glyco_trans_1"/>
</dbReference>
<dbReference type="GO" id="GO:0016757">
    <property type="term" value="F:glycosyltransferase activity"/>
    <property type="evidence" value="ECO:0007669"/>
    <property type="project" value="InterPro"/>
</dbReference>